<keyword evidence="2" id="KW-1185">Reference proteome</keyword>
<dbReference type="PANTHER" id="PTHR33144:SF45">
    <property type="entry name" value="TRANSPOSASE TNP1_EN_SPM-LIKE DOMAIN-CONTAINING PROTEIN"/>
    <property type="match status" value="1"/>
</dbReference>
<dbReference type="AlphaFoldDB" id="A0AAV7H0B5"/>
<protein>
    <submittedName>
        <fullName evidence="1">Uncharacterized protein</fullName>
    </submittedName>
</protein>
<gene>
    <name evidence="1" type="ORF">IEQ34_008973</name>
</gene>
<comment type="caution">
    <text evidence="1">The sequence shown here is derived from an EMBL/GenBank/DDBJ whole genome shotgun (WGS) entry which is preliminary data.</text>
</comment>
<sequence length="337" mass="38332">MHWARVTWRVRIRLRTNPDIGQSILLGSYLGVVAKDPILAPISFSDWRNKGLEPFKKRMLAEVEAKFEFPTNIKHWILQSLGVKWCNFKTSLKAEHWDSRPVEEIMEAVPAGVDSVQWYQLISKWSQPQDKSVQDRLLLWKINRTRKDGSWSSEEARQKWAHASEMLAEEGLMPEDGNFEANEKVFKAIMGSEHPGRVRTQGFGVIPSRYFPHSTTTPCISSGGNTAFDRVVKLEEVVRILQNEVRQLKENSKGQHPPPGSSTMVLDHNQAMIENVSAKTSAETIDSSTIPLINNFLMVAFRIIWNRLLRLRFAFNTAIIGVPSRLGLSLTKIDIGD</sequence>
<accession>A0AAV7H0B5</accession>
<evidence type="ECO:0000313" key="2">
    <source>
        <dbReference type="Proteomes" id="UP000775213"/>
    </source>
</evidence>
<reference evidence="1 2" key="1">
    <citation type="journal article" date="2021" name="Hortic Res">
        <title>Chromosome-scale assembly of the Dendrobium chrysotoxum genome enhances the understanding of orchid evolution.</title>
        <authorList>
            <person name="Zhang Y."/>
            <person name="Zhang G.Q."/>
            <person name="Zhang D."/>
            <person name="Liu X.D."/>
            <person name="Xu X.Y."/>
            <person name="Sun W.H."/>
            <person name="Yu X."/>
            <person name="Zhu X."/>
            <person name="Wang Z.W."/>
            <person name="Zhao X."/>
            <person name="Zhong W.Y."/>
            <person name="Chen H."/>
            <person name="Yin W.L."/>
            <person name="Huang T."/>
            <person name="Niu S.C."/>
            <person name="Liu Z.J."/>
        </authorList>
    </citation>
    <scope>NUCLEOTIDE SEQUENCE [LARGE SCALE GENOMIC DNA]</scope>
    <source>
        <strain evidence="1">Lindl</strain>
    </source>
</reference>
<name>A0AAV7H0B5_DENCH</name>
<organism evidence="1 2">
    <name type="scientific">Dendrobium chrysotoxum</name>
    <name type="common">Orchid</name>
    <dbReference type="NCBI Taxonomy" id="161865"/>
    <lineage>
        <taxon>Eukaryota</taxon>
        <taxon>Viridiplantae</taxon>
        <taxon>Streptophyta</taxon>
        <taxon>Embryophyta</taxon>
        <taxon>Tracheophyta</taxon>
        <taxon>Spermatophyta</taxon>
        <taxon>Magnoliopsida</taxon>
        <taxon>Liliopsida</taxon>
        <taxon>Asparagales</taxon>
        <taxon>Orchidaceae</taxon>
        <taxon>Epidendroideae</taxon>
        <taxon>Malaxideae</taxon>
        <taxon>Dendrobiinae</taxon>
        <taxon>Dendrobium</taxon>
    </lineage>
</organism>
<evidence type="ECO:0000313" key="1">
    <source>
        <dbReference type="EMBL" id="KAH0461398.1"/>
    </source>
</evidence>
<dbReference type="PANTHER" id="PTHR33144">
    <property type="entry name" value="OS10G0409366 PROTEIN-RELATED"/>
    <property type="match status" value="1"/>
</dbReference>
<dbReference type="EMBL" id="JAGFBR010000009">
    <property type="protein sequence ID" value="KAH0461398.1"/>
    <property type="molecule type" value="Genomic_DNA"/>
</dbReference>
<dbReference type="Proteomes" id="UP000775213">
    <property type="component" value="Unassembled WGS sequence"/>
</dbReference>
<proteinExistence type="predicted"/>